<dbReference type="WBParaSite" id="SSLN_0001583701-mRNA-1">
    <property type="protein sequence ID" value="SSLN_0001583701-mRNA-1"/>
    <property type="gene ID" value="SSLN_0001583701"/>
</dbReference>
<organism evidence="4">
    <name type="scientific">Schistocephalus solidus</name>
    <name type="common">Tapeworm</name>
    <dbReference type="NCBI Taxonomy" id="70667"/>
    <lineage>
        <taxon>Eukaryota</taxon>
        <taxon>Metazoa</taxon>
        <taxon>Spiralia</taxon>
        <taxon>Lophotrochozoa</taxon>
        <taxon>Platyhelminthes</taxon>
        <taxon>Cestoda</taxon>
        <taxon>Eucestoda</taxon>
        <taxon>Diphyllobothriidea</taxon>
        <taxon>Diphyllobothriidae</taxon>
        <taxon>Schistocephalus</taxon>
    </lineage>
</organism>
<keyword evidence="1" id="KW-0812">Transmembrane</keyword>
<gene>
    <name evidence="2" type="ORF">SSLN_LOCUS15266</name>
</gene>
<accession>A0A183TFL8</accession>
<keyword evidence="1" id="KW-1133">Transmembrane helix</keyword>
<sequence length="75" mass="8343">MVNLTPLRPYSVYGIILVFLPISPLSTGTRQDYVSRHGFQIRILNLRKDGYVAGISVISATAADDGDDEEEEEMQ</sequence>
<dbReference type="AlphaFoldDB" id="A0A183TFL8"/>
<proteinExistence type="predicted"/>
<evidence type="ECO:0000313" key="3">
    <source>
        <dbReference type="Proteomes" id="UP000275846"/>
    </source>
</evidence>
<name>A0A183TFL8_SCHSO</name>
<keyword evidence="1" id="KW-0472">Membrane</keyword>
<dbReference type="Proteomes" id="UP000275846">
    <property type="component" value="Unassembled WGS sequence"/>
</dbReference>
<evidence type="ECO:0000256" key="1">
    <source>
        <dbReference type="SAM" id="Phobius"/>
    </source>
</evidence>
<keyword evidence="3" id="KW-1185">Reference proteome</keyword>
<evidence type="ECO:0000313" key="2">
    <source>
        <dbReference type="EMBL" id="VDM01652.1"/>
    </source>
</evidence>
<protein>
    <submittedName>
        <fullName evidence="4">Secreted protein</fullName>
    </submittedName>
</protein>
<evidence type="ECO:0000313" key="4">
    <source>
        <dbReference type="WBParaSite" id="SSLN_0001583701-mRNA-1"/>
    </source>
</evidence>
<reference evidence="4" key="1">
    <citation type="submission" date="2016-06" db="UniProtKB">
        <authorList>
            <consortium name="WormBaseParasite"/>
        </authorList>
    </citation>
    <scope>IDENTIFICATION</scope>
</reference>
<feature type="transmembrane region" description="Helical" evidence="1">
    <location>
        <begin position="12"/>
        <end position="29"/>
    </location>
</feature>
<dbReference type="EMBL" id="UYSU01039751">
    <property type="protein sequence ID" value="VDM01652.1"/>
    <property type="molecule type" value="Genomic_DNA"/>
</dbReference>
<reference evidence="2 3" key="2">
    <citation type="submission" date="2018-11" db="EMBL/GenBank/DDBJ databases">
        <authorList>
            <consortium name="Pathogen Informatics"/>
        </authorList>
    </citation>
    <scope>NUCLEOTIDE SEQUENCE [LARGE SCALE GENOMIC DNA]</scope>
    <source>
        <strain evidence="2 3">NST_G2</strain>
    </source>
</reference>